<dbReference type="SMART" id="SM00422">
    <property type="entry name" value="HTH_MERR"/>
    <property type="match status" value="1"/>
</dbReference>
<proteinExistence type="predicted"/>
<dbReference type="Pfam" id="PF12698">
    <property type="entry name" value="ABC2_membrane_3"/>
    <property type="match status" value="1"/>
</dbReference>
<feature type="coiled-coil region" evidence="6">
    <location>
        <begin position="88"/>
        <end position="122"/>
    </location>
</feature>
<evidence type="ECO:0000256" key="2">
    <source>
        <dbReference type="ARBA" id="ARBA00022692"/>
    </source>
</evidence>
<dbReference type="Proteomes" id="UP000886723">
    <property type="component" value="Unassembled WGS sequence"/>
</dbReference>
<sequence>MEKHKAIPEGYMTVGQMAKKMDVTVRTLQHYDREGLLSPSAVSDGGRRLYTDKDIIKLHQILSLKHLGFSLDDIKNRLVSLDTPQEVADALAEQAQAVQRKMESLSRSLRELELLREEVLQMQTVNFKKYADIIVNLQMENDFYWLIKHFDDQTLDHIRSKFDRERLIPSMTVFGVSMSALIGLSPSLVEIYGSDIKKVYRANGVPVYLGLVLTNLSAFLHLLLMSVILFFAAPLVFDAALPGHPGVYFFGLAVFTAASLSVASIVGLAVKDQGKTSMISILIFLPSILLSGIMFPVGMLPGALEMAGKLFAASWGYLLMAEDTLRFEYLWPLLLIFGLAACVCAVLAAGKRE</sequence>
<dbReference type="CDD" id="cd01106">
    <property type="entry name" value="HTH_TipAL-Mta"/>
    <property type="match status" value="1"/>
</dbReference>
<evidence type="ECO:0000256" key="1">
    <source>
        <dbReference type="ARBA" id="ARBA00004141"/>
    </source>
</evidence>
<feature type="transmembrane region" description="Helical" evidence="7">
    <location>
        <begin position="329"/>
        <end position="350"/>
    </location>
</feature>
<feature type="transmembrane region" description="Helical" evidence="7">
    <location>
        <begin position="205"/>
        <end position="235"/>
    </location>
</feature>
<evidence type="ECO:0000313" key="10">
    <source>
        <dbReference type="Proteomes" id="UP000886723"/>
    </source>
</evidence>
<keyword evidence="5 7" id="KW-0472">Membrane</keyword>
<organism evidence="9 10">
    <name type="scientific">Candidatus Pullilachnospira stercoravium</name>
    <dbReference type="NCBI Taxonomy" id="2840913"/>
    <lineage>
        <taxon>Bacteria</taxon>
        <taxon>Bacillati</taxon>
        <taxon>Bacillota</taxon>
        <taxon>Clostridia</taxon>
        <taxon>Lachnospirales</taxon>
        <taxon>Lachnospiraceae</taxon>
        <taxon>Lachnospiraceae incertae sedis</taxon>
        <taxon>Candidatus Pullilachnospira</taxon>
    </lineage>
</organism>
<dbReference type="InterPro" id="IPR047057">
    <property type="entry name" value="MerR_fam"/>
</dbReference>
<dbReference type="InterPro" id="IPR009061">
    <property type="entry name" value="DNA-bd_dom_put_sf"/>
</dbReference>
<dbReference type="PRINTS" id="PR00040">
    <property type="entry name" value="HTHMERR"/>
</dbReference>
<comment type="caution">
    <text evidence="9">The sequence shown here is derived from an EMBL/GenBank/DDBJ whole genome shotgun (WGS) entry which is preliminary data.</text>
</comment>
<dbReference type="GO" id="GO:0016020">
    <property type="term" value="C:membrane"/>
    <property type="evidence" value="ECO:0007669"/>
    <property type="project" value="UniProtKB-SubCell"/>
</dbReference>
<feature type="transmembrane region" description="Helical" evidence="7">
    <location>
        <begin position="247"/>
        <end position="270"/>
    </location>
</feature>
<dbReference type="PANTHER" id="PTHR30204:SF96">
    <property type="entry name" value="CHROMOSOME-ANCHORING PROTEIN RACA"/>
    <property type="match status" value="1"/>
</dbReference>
<gene>
    <name evidence="9" type="ORF">IAA63_06125</name>
</gene>
<dbReference type="EMBL" id="DVON01000136">
    <property type="protein sequence ID" value="HIV12701.1"/>
    <property type="molecule type" value="Genomic_DNA"/>
</dbReference>
<dbReference type="InterPro" id="IPR000551">
    <property type="entry name" value="MerR-type_HTH_dom"/>
</dbReference>
<evidence type="ECO:0000313" key="9">
    <source>
        <dbReference type="EMBL" id="HIV12701.1"/>
    </source>
</evidence>
<name>A0A9D1T604_9FIRM</name>
<keyword evidence="2 7" id="KW-0812">Transmembrane</keyword>
<reference evidence="9" key="1">
    <citation type="submission" date="2020-10" db="EMBL/GenBank/DDBJ databases">
        <authorList>
            <person name="Gilroy R."/>
        </authorList>
    </citation>
    <scope>NUCLEOTIDE SEQUENCE</scope>
    <source>
        <strain evidence="9">ChiBcec2-4451</strain>
    </source>
</reference>
<dbReference type="Gene3D" id="1.10.1660.10">
    <property type="match status" value="1"/>
</dbReference>
<keyword evidence="6" id="KW-0175">Coiled coil</keyword>
<dbReference type="InterPro" id="IPR013525">
    <property type="entry name" value="ABC2_TM"/>
</dbReference>
<evidence type="ECO:0000256" key="5">
    <source>
        <dbReference type="ARBA" id="ARBA00023136"/>
    </source>
</evidence>
<evidence type="ECO:0000256" key="3">
    <source>
        <dbReference type="ARBA" id="ARBA00022989"/>
    </source>
</evidence>
<evidence type="ECO:0000256" key="6">
    <source>
        <dbReference type="SAM" id="Coils"/>
    </source>
</evidence>
<evidence type="ECO:0000259" key="8">
    <source>
        <dbReference type="PROSITE" id="PS50937"/>
    </source>
</evidence>
<dbReference type="AlphaFoldDB" id="A0A9D1T604"/>
<evidence type="ECO:0000256" key="4">
    <source>
        <dbReference type="ARBA" id="ARBA00023125"/>
    </source>
</evidence>
<keyword evidence="4" id="KW-0238">DNA-binding</keyword>
<dbReference type="PROSITE" id="PS50937">
    <property type="entry name" value="HTH_MERR_2"/>
    <property type="match status" value="1"/>
</dbReference>
<feature type="transmembrane region" description="Helical" evidence="7">
    <location>
        <begin position="282"/>
        <end position="304"/>
    </location>
</feature>
<accession>A0A9D1T604</accession>
<dbReference type="GO" id="GO:0003700">
    <property type="term" value="F:DNA-binding transcription factor activity"/>
    <property type="evidence" value="ECO:0007669"/>
    <property type="project" value="InterPro"/>
</dbReference>
<dbReference type="SUPFAM" id="SSF46955">
    <property type="entry name" value="Putative DNA-binding domain"/>
    <property type="match status" value="1"/>
</dbReference>
<feature type="transmembrane region" description="Helical" evidence="7">
    <location>
        <begin position="167"/>
        <end position="193"/>
    </location>
</feature>
<dbReference type="Pfam" id="PF13411">
    <property type="entry name" value="MerR_1"/>
    <property type="match status" value="1"/>
</dbReference>
<feature type="domain" description="HTH merR-type" evidence="8">
    <location>
        <begin position="11"/>
        <end position="81"/>
    </location>
</feature>
<keyword evidence="3 7" id="KW-1133">Transmembrane helix</keyword>
<dbReference type="PANTHER" id="PTHR30204">
    <property type="entry name" value="REDOX-CYCLING DRUG-SENSING TRANSCRIPTIONAL ACTIVATOR SOXR"/>
    <property type="match status" value="1"/>
</dbReference>
<dbReference type="GO" id="GO:0140359">
    <property type="term" value="F:ABC-type transporter activity"/>
    <property type="evidence" value="ECO:0007669"/>
    <property type="project" value="InterPro"/>
</dbReference>
<reference evidence="9" key="2">
    <citation type="journal article" date="2021" name="PeerJ">
        <title>Extensive microbial diversity within the chicken gut microbiome revealed by metagenomics and culture.</title>
        <authorList>
            <person name="Gilroy R."/>
            <person name="Ravi A."/>
            <person name="Getino M."/>
            <person name="Pursley I."/>
            <person name="Horton D.L."/>
            <person name="Alikhan N.F."/>
            <person name="Baker D."/>
            <person name="Gharbi K."/>
            <person name="Hall N."/>
            <person name="Watson M."/>
            <person name="Adriaenssens E.M."/>
            <person name="Foster-Nyarko E."/>
            <person name="Jarju S."/>
            <person name="Secka A."/>
            <person name="Antonio M."/>
            <person name="Oren A."/>
            <person name="Chaudhuri R.R."/>
            <person name="La Ragione R."/>
            <person name="Hildebrand F."/>
            <person name="Pallen M.J."/>
        </authorList>
    </citation>
    <scope>NUCLEOTIDE SEQUENCE</scope>
    <source>
        <strain evidence="9">ChiBcec2-4451</strain>
    </source>
</reference>
<comment type="subcellular location">
    <subcellularLocation>
        <location evidence="1">Membrane</location>
        <topology evidence="1">Multi-pass membrane protein</topology>
    </subcellularLocation>
</comment>
<evidence type="ECO:0000256" key="7">
    <source>
        <dbReference type="SAM" id="Phobius"/>
    </source>
</evidence>
<protein>
    <submittedName>
        <fullName evidence="9">MerR family transcriptional regulator</fullName>
    </submittedName>
</protein>
<dbReference type="GO" id="GO:0003677">
    <property type="term" value="F:DNA binding"/>
    <property type="evidence" value="ECO:0007669"/>
    <property type="project" value="UniProtKB-KW"/>
</dbReference>